<dbReference type="GO" id="GO:0003824">
    <property type="term" value="F:catalytic activity"/>
    <property type="evidence" value="ECO:0007669"/>
    <property type="project" value="InterPro"/>
</dbReference>
<dbReference type="InterPro" id="IPR025110">
    <property type="entry name" value="AMP-bd_C"/>
</dbReference>
<dbReference type="GO" id="GO:0044550">
    <property type="term" value="P:secondary metabolite biosynthetic process"/>
    <property type="evidence" value="ECO:0007669"/>
    <property type="project" value="TreeGrafter"/>
</dbReference>
<feature type="domain" description="Carrier" evidence="1">
    <location>
        <begin position="615"/>
        <end position="692"/>
    </location>
</feature>
<evidence type="ECO:0000259" key="1">
    <source>
        <dbReference type="PROSITE" id="PS50075"/>
    </source>
</evidence>
<accession>A0A2A5JJD0</accession>
<dbReference type="Pfam" id="PF00550">
    <property type="entry name" value="PP-binding"/>
    <property type="match status" value="1"/>
</dbReference>
<dbReference type="FunFam" id="3.40.50.980:FF:000001">
    <property type="entry name" value="Non-ribosomal peptide synthetase"/>
    <property type="match status" value="1"/>
</dbReference>
<dbReference type="Pfam" id="PF13193">
    <property type="entry name" value="AMP-binding_C"/>
    <property type="match status" value="1"/>
</dbReference>
<dbReference type="Gene3D" id="2.30.38.10">
    <property type="entry name" value="Luciferase, Domain 3"/>
    <property type="match status" value="1"/>
</dbReference>
<dbReference type="GO" id="GO:0031177">
    <property type="term" value="F:phosphopantetheine binding"/>
    <property type="evidence" value="ECO:0007669"/>
    <property type="project" value="TreeGrafter"/>
</dbReference>
<dbReference type="PANTHER" id="PTHR45527">
    <property type="entry name" value="NONRIBOSOMAL PEPTIDE SYNTHETASE"/>
    <property type="match status" value="1"/>
</dbReference>
<dbReference type="PANTHER" id="PTHR45527:SF1">
    <property type="entry name" value="FATTY ACID SYNTHASE"/>
    <property type="match status" value="1"/>
</dbReference>
<dbReference type="InterPro" id="IPR009081">
    <property type="entry name" value="PP-bd_ACP"/>
</dbReference>
<evidence type="ECO:0000313" key="2">
    <source>
        <dbReference type="EMBL" id="PCK29552.1"/>
    </source>
</evidence>
<dbReference type="Gene3D" id="1.10.1200.10">
    <property type="entry name" value="ACP-like"/>
    <property type="match status" value="1"/>
</dbReference>
<dbReference type="PROSITE" id="PS50075">
    <property type="entry name" value="CARRIER"/>
    <property type="match status" value="1"/>
</dbReference>
<dbReference type="Gene3D" id="3.30.300.30">
    <property type="match status" value="1"/>
</dbReference>
<dbReference type="OrthoDB" id="6289742at2"/>
<dbReference type="FunFam" id="3.40.50.12780:FF:000012">
    <property type="entry name" value="Non-ribosomal peptide synthetase"/>
    <property type="match status" value="1"/>
</dbReference>
<gene>
    <name evidence="2" type="ORF">CEX98_22270</name>
</gene>
<dbReference type="Pfam" id="PF00501">
    <property type="entry name" value="AMP-binding"/>
    <property type="match status" value="1"/>
</dbReference>
<dbReference type="Gene3D" id="3.40.50.980">
    <property type="match status" value="2"/>
</dbReference>
<dbReference type="PROSITE" id="PS00455">
    <property type="entry name" value="AMP_BINDING"/>
    <property type="match status" value="1"/>
</dbReference>
<dbReference type="Proteomes" id="UP000228621">
    <property type="component" value="Unassembled WGS sequence"/>
</dbReference>
<proteinExistence type="predicted"/>
<dbReference type="AlphaFoldDB" id="A0A2A5JJD0"/>
<dbReference type="CDD" id="cd05930">
    <property type="entry name" value="A_NRPS"/>
    <property type="match status" value="1"/>
</dbReference>
<dbReference type="Pfam" id="PF00668">
    <property type="entry name" value="Condensation"/>
    <property type="match status" value="1"/>
</dbReference>
<organism evidence="2 3">
    <name type="scientific">Pseudoalteromonas piscicida</name>
    <dbReference type="NCBI Taxonomy" id="43662"/>
    <lineage>
        <taxon>Bacteria</taxon>
        <taxon>Pseudomonadati</taxon>
        <taxon>Pseudomonadota</taxon>
        <taxon>Gammaproteobacteria</taxon>
        <taxon>Alteromonadales</taxon>
        <taxon>Pseudoalteromonadaceae</taxon>
        <taxon>Pseudoalteromonas</taxon>
    </lineage>
</organism>
<dbReference type="InterPro" id="IPR010071">
    <property type="entry name" value="AA_adenyl_dom"/>
</dbReference>
<dbReference type="RefSeq" id="WP_143484397.1">
    <property type="nucleotide sequence ID" value="NZ_NKHF01000177.1"/>
</dbReference>
<dbReference type="GO" id="GO:0043041">
    <property type="term" value="P:amino acid activation for nonribosomal peptide biosynthetic process"/>
    <property type="evidence" value="ECO:0007669"/>
    <property type="project" value="TreeGrafter"/>
</dbReference>
<sequence length="716" mass="78840">HIELDGLVVNEVPNHDDNVKYDLELTVTELADGLELSWTYSRALFEAQTITRVADNFAQLITSTLQAPSSNLASLTYMSKEQEALLLEKWSGKSEVISGVEHLLQAYQQQVELFPEQIAVCFEKQSLTYKAMDEKANQLAHALLSRGCEAGDVIGVALPRSVDMVVAIVAILKTGAAYTPLDLDLPDDRLLYLLQNSGAQVVVTTEAGAKKLPTNGEKLLCIDSRGFGEEAERLPVTAPPIDDAKVSQQLAYVIYTSGSTGNPKGVKVNHKAIAAHIMEWGKILGIQPGDRVLQVATVNFDTSVEQIFVSLSFGGKLCIVEPKEMSVQEVWHYLREQRINFADFTPSYFNTLVSAGSLGERMEQCELKAISLGGESFTRSIADAWDKYKLWSHCRLINAYGPTEATVTSTYYELNGNESGVIPIGYPVPGKCVYVVAEDGTLCPPGVVGELCLGGPNLAEGYLGMPQASEEKFTSSLFKGDVGRVYRTGDLVRFDALQRLEFIGRIDEQVKVRGYRIELEEISSALMNVEGVNDAVALVKSTQNSDFLAAYIVLEAGQKEQMIAQCQAYLKGVLPPYMQPATYNVIESVPLTTNGKVDKKALPTPEIKSYVEWQAPESAIELELAAIWAQVLDVDIDTLSLKDDFFMRGGQSLLLMKLVTEIKHQFQFEIAVKDLFTTRTLAEQAAFLSQRVEEQALLSQVTGENQDMQDLNELVI</sequence>
<protein>
    <recommendedName>
        <fullName evidence="1">Carrier domain-containing protein</fullName>
    </recommendedName>
</protein>
<comment type="caution">
    <text evidence="2">The sequence shown here is derived from an EMBL/GenBank/DDBJ whole genome shotgun (WGS) entry which is preliminary data.</text>
</comment>
<feature type="non-terminal residue" evidence="2">
    <location>
        <position position="1"/>
    </location>
</feature>
<dbReference type="InterPro" id="IPR000873">
    <property type="entry name" value="AMP-dep_synth/lig_dom"/>
</dbReference>
<name>A0A2A5JJD0_PSEO7</name>
<dbReference type="EMBL" id="NKHF01000177">
    <property type="protein sequence ID" value="PCK29552.1"/>
    <property type="molecule type" value="Genomic_DNA"/>
</dbReference>
<dbReference type="GO" id="GO:0005737">
    <property type="term" value="C:cytoplasm"/>
    <property type="evidence" value="ECO:0007669"/>
    <property type="project" value="TreeGrafter"/>
</dbReference>
<dbReference type="SUPFAM" id="SSF47336">
    <property type="entry name" value="ACP-like"/>
    <property type="match status" value="1"/>
</dbReference>
<reference evidence="3" key="1">
    <citation type="journal article" date="2019" name="Genome Announc.">
        <title>Draft Genome Sequence of Pseudoalteromonas piscicida Strain 36Y ROTHPW, an Hypersaline Seawater Isolate from the South Coast of Sonora, Mexico.</title>
        <authorList>
            <person name="Sanchez-Diaz R."/>
            <person name="Molina-Garza Z.J."/>
            <person name="Cruz-Suarez L.E."/>
            <person name="Selvin J."/>
            <person name="Kiran G.S."/>
            <person name="Ibarra-Gamez J.C."/>
            <person name="Gomez-Gil B."/>
            <person name="Galaviz-Silva L."/>
        </authorList>
    </citation>
    <scope>NUCLEOTIDE SEQUENCE [LARGE SCALE GENOMIC DNA]</scope>
    <source>
        <strain evidence="3">36Y_RITHPW</strain>
    </source>
</reference>
<dbReference type="InterPro" id="IPR045851">
    <property type="entry name" value="AMP-bd_C_sf"/>
</dbReference>
<evidence type="ECO:0000313" key="3">
    <source>
        <dbReference type="Proteomes" id="UP000228621"/>
    </source>
</evidence>
<dbReference type="InterPro" id="IPR036736">
    <property type="entry name" value="ACP-like_sf"/>
</dbReference>
<dbReference type="SUPFAM" id="SSF52777">
    <property type="entry name" value="CoA-dependent acyltransferases"/>
    <property type="match status" value="1"/>
</dbReference>
<dbReference type="SUPFAM" id="SSF56801">
    <property type="entry name" value="Acetyl-CoA synthetase-like"/>
    <property type="match status" value="1"/>
</dbReference>
<keyword evidence="3" id="KW-1185">Reference proteome</keyword>
<dbReference type="InterPro" id="IPR001242">
    <property type="entry name" value="Condensation_dom"/>
</dbReference>
<dbReference type="Gene3D" id="3.30.559.30">
    <property type="entry name" value="Nonribosomal peptide synthetase, condensation domain"/>
    <property type="match status" value="1"/>
</dbReference>
<dbReference type="NCBIfam" id="TIGR01733">
    <property type="entry name" value="AA-adenyl-dom"/>
    <property type="match status" value="1"/>
</dbReference>
<dbReference type="InterPro" id="IPR020845">
    <property type="entry name" value="AMP-binding_CS"/>
</dbReference>